<dbReference type="CDD" id="cd11289">
    <property type="entry name" value="gelsolin_S2_like"/>
    <property type="match status" value="1"/>
</dbReference>
<dbReference type="SUPFAM" id="SSF55753">
    <property type="entry name" value="Actin depolymerizing proteins"/>
    <property type="match status" value="6"/>
</dbReference>
<dbReference type="PRINTS" id="PR00597">
    <property type="entry name" value="GELSOLIN"/>
</dbReference>
<evidence type="ECO:0000256" key="9">
    <source>
        <dbReference type="SAM" id="MobiDB-lite"/>
    </source>
</evidence>
<reference evidence="11" key="1">
    <citation type="submission" date="2020-07" db="EMBL/GenBank/DDBJ databases">
        <authorList>
            <person name="Lin J."/>
        </authorList>
    </citation>
    <scope>NUCLEOTIDE SEQUENCE</scope>
</reference>
<feature type="compositionally biased region" description="Low complexity" evidence="9">
    <location>
        <begin position="768"/>
        <end position="780"/>
    </location>
</feature>
<gene>
    <name evidence="11" type="ORF">CB5_LOCUS16725</name>
</gene>
<comment type="subcellular location">
    <subcellularLocation>
        <location evidence="1">Cytoplasm</location>
        <location evidence="1">Cytoskeleton</location>
    </subcellularLocation>
</comment>
<feature type="region of interest" description="Disordered" evidence="9">
    <location>
        <begin position="712"/>
        <end position="791"/>
    </location>
</feature>
<evidence type="ECO:0000256" key="4">
    <source>
        <dbReference type="ARBA" id="ARBA00022490"/>
    </source>
</evidence>
<dbReference type="PANTHER" id="PTHR11977">
    <property type="entry name" value="VILLIN"/>
    <property type="match status" value="1"/>
</dbReference>
<keyword evidence="6" id="KW-0106">Calcium</keyword>
<evidence type="ECO:0000256" key="7">
    <source>
        <dbReference type="ARBA" id="ARBA00023203"/>
    </source>
</evidence>
<dbReference type="InterPro" id="IPR003128">
    <property type="entry name" value="Villin_headpiece"/>
</dbReference>
<dbReference type="FunFam" id="3.40.20.10:FF:000001">
    <property type="entry name" value="Gelsolin"/>
    <property type="match status" value="1"/>
</dbReference>
<dbReference type="GO" id="GO:0032432">
    <property type="term" value="C:actin filament bundle"/>
    <property type="evidence" value="ECO:0007669"/>
    <property type="project" value="UniProtKB-ARBA"/>
</dbReference>
<dbReference type="FunFam" id="1.10.950.10:FF:000006">
    <property type="entry name" value="Villin-2"/>
    <property type="match status" value="1"/>
</dbReference>
<keyword evidence="3" id="KW-0117">Actin capping</keyword>
<dbReference type="Pfam" id="PF00626">
    <property type="entry name" value="Gelsolin"/>
    <property type="match status" value="5"/>
</dbReference>
<dbReference type="InterPro" id="IPR036886">
    <property type="entry name" value="Villin_headpiece_dom_sf"/>
</dbReference>
<dbReference type="EMBL" id="LR862151">
    <property type="protein sequence ID" value="CAD1833514.1"/>
    <property type="molecule type" value="Genomic_DNA"/>
</dbReference>
<dbReference type="PROSITE" id="PS51089">
    <property type="entry name" value="HP"/>
    <property type="match status" value="1"/>
</dbReference>
<feature type="domain" description="HP" evidence="10">
    <location>
        <begin position="788"/>
        <end position="853"/>
    </location>
</feature>
<accession>A0A6V7PRK6</accession>
<dbReference type="PANTHER" id="PTHR11977:SF51">
    <property type="entry name" value="PROTEIN FLIGHTLESS-1 HOMOLOG"/>
    <property type="match status" value="1"/>
</dbReference>
<evidence type="ECO:0000256" key="8">
    <source>
        <dbReference type="ARBA" id="ARBA00023212"/>
    </source>
</evidence>
<sequence>MASSAKNLDPAFQGAGQRVGLEIWRIENFQPVPLAKSDCGKFYSGDSYIVLQTTSGKGGAYLYDIHFWIGKDSSQDEGGTAAIKTVELDAVLGGRAVQHREVQGHETDKFLSYFKPWKRVVRMKQVPFARSSLNHDDVFILDTEKKIYQFNGANSNIQERAKALEVIQYLKEKYHEGTCDVAIIEDGKLVAESDSGEFWVLFGGFAPIGKKAIGEDDVVMETTPAKLYSINDGQLNLEENTLSKALWRTTSRVTQVEDRKAASKAAEEFIANQNRPKSTRITQVIQGYETHSFKSKFESWPMGTASGNSGGEEGRGKVAALLKQQGVDVKGMAKGSPVNEEVPPLLEGNGKLEVWRINGSAKTPLPKDEIGKFYSGDCYIVLYTYHSGEKKEEYFLTCWVGKDSIQEDQAMATQLANTMWNSLKGRPVQGRIYQGKEHRSLLHSSNPWLLSGTSVHNNKAVQVDAVATSLNSNDCFVLQSGNSLFTWHGSSSTFEQQQWATKVAEFLKPGAALKHAKEGTESSAFWFALGGKQSFTSKKVSEVFNFSQDDLLTEDMLILDTHAEVFIWVGQSVVSKDKQIAFDIGQRYIELAASLEGLSPDVPLYKVTEGNEPCFFTIYFSWDGTKAVVQGNSFEKKLCLLFGTILRTSESNDKSKSSGNGGPTQRASALAALSSAFNPSSKAKLANPIPTRPSQGSQRAAAVAALSTVLTAEQKGSSETSIPRFSRSSHSPEKTVTETAKTGAASSEGGDPLELSAAEKDAVEGDRSSSVSSGADSEVSQEQTIDENIGETTFNYEQLKAKSTTPVRGIDYKRREAYLSDTEFQTVFGMAKEAFYRQPKWKQDMQKRKVDLF</sequence>
<dbReference type="Pfam" id="PF02209">
    <property type="entry name" value="VHP"/>
    <property type="match status" value="1"/>
</dbReference>
<feature type="compositionally biased region" description="Basic and acidic residues" evidence="9">
    <location>
        <begin position="757"/>
        <end position="767"/>
    </location>
</feature>
<name>A0A6V7PRK6_ANACO</name>
<evidence type="ECO:0000256" key="3">
    <source>
        <dbReference type="ARBA" id="ARBA00022467"/>
    </source>
</evidence>
<keyword evidence="4" id="KW-0963">Cytoplasm</keyword>
<evidence type="ECO:0000256" key="6">
    <source>
        <dbReference type="ARBA" id="ARBA00022837"/>
    </source>
</evidence>
<dbReference type="CDD" id="cd11288">
    <property type="entry name" value="gelsolin_S5_like"/>
    <property type="match status" value="1"/>
</dbReference>
<dbReference type="GO" id="GO:0051015">
    <property type="term" value="F:actin filament binding"/>
    <property type="evidence" value="ECO:0007669"/>
    <property type="project" value="InterPro"/>
</dbReference>
<feature type="compositionally biased region" description="Polar residues" evidence="9">
    <location>
        <begin position="714"/>
        <end position="729"/>
    </location>
</feature>
<dbReference type="AlphaFoldDB" id="A0A6V7PRK6"/>
<dbReference type="Gene3D" id="1.10.950.10">
    <property type="entry name" value="Villin headpiece domain"/>
    <property type="match status" value="1"/>
</dbReference>
<keyword evidence="8" id="KW-0206">Cytoskeleton</keyword>
<dbReference type="SUPFAM" id="SSF47050">
    <property type="entry name" value="VHP, Villin headpiece domain"/>
    <property type="match status" value="1"/>
</dbReference>
<dbReference type="GO" id="GO:0051014">
    <property type="term" value="P:actin filament severing"/>
    <property type="evidence" value="ECO:0007669"/>
    <property type="project" value="TreeGrafter"/>
</dbReference>
<dbReference type="GO" id="GO:0007015">
    <property type="term" value="P:actin filament organization"/>
    <property type="evidence" value="ECO:0007669"/>
    <property type="project" value="UniProtKB-ARBA"/>
</dbReference>
<evidence type="ECO:0000256" key="2">
    <source>
        <dbReference type="ARBA" id="ARBA00008418"/>
    </source>
</evidence>
<dbReference type="SMART" id="SM00153">
    <property type="entry name" value="VHP"/>
    <property type="match status" value="1"/>
</dbReference>
<keyword evidence="5" id="KW-0677">Repeat</keyword>
<organism evidence="11">
    <name type="scientific">Ananas comosus var. bracteatus</name>
    <name type="common">red pineapple</name>
    <dbReference type="NCBI Taxonomy" id="296719"/>
    <lineage>
        <taxon>Eukaryota</taxon>
        <taxon>Viridiplantae</taxon>
        <taxon>Streptophyta</taxon>
        <taxon>Embryophyta</taxon>
        <taxon>Tracheophyta</taxon>
        <taxon>Spermatophyta</taxon>
        <taxon>Magnoliopsida</taxon>
        <taxon>Liliopsida</taxon>
        <taxon>Poales</taxon>
        <taxon>Bromeliaceae</taxon>
        <taxon>Bromelioideae</taxon>
        <taxon>Ananas</taxon>
    </lineage>
</organism>
<proteinExistence type="inferred from homology"/>
<dbReference type="InterPro" id="IPR007122">
    <property type="entry name" value="Villin/Gelsolin"/>
</dbReference>
<dbReference type="CDD" id="cd11290">
    <property type="entry name" value="gelsolin_S1_like"/>
    <property type="match status" value="1"/>
</dbReference>
<dbReference type="InterPro" id="IPR029006">
    <property type="entry name" value="ADF-H/Gelsolin-like_dom_sf"/>
</dbReference>
<evidence type="ECO:0000259" key="10">
    <source>
        <dbReference type="PROSITE" id="PS51089"/>
    </source>
</evidence>
<protein>
    <recommendedName>
        <fullName evidence="10">HP domain-containing protein</fullName>
    </recommendedName>
</protein>
<evidence type="ECO:0000313" key="11">
    <source>
        <dbReference type="EMBL" id="CAD1833514.1"/>
    </source>
</evidence>
<evidence type="ECO:0000256" key="5">
    <source>
        <dbReference type="ARBA" id="ARBA00022737"/>
    </source>
</evidence>
<dbReference type="SMART" id="SM00262">
    <property type="entry name" value="GEL"/>
    <property type="match status" value="6"/>
</dbReference>
<dbReference type="Gene3D" id="3.40.20.10">
    <property type="entry name" value="Severin"/>
    <property type="match status" value="6"/>
</dbReference>
<keyword evidence="7" id="KW-0009">Actin-binding</keyword>
<dbReference type="InterPro" id="IPR007123">
    <property type="entry name" value="Gelsolin-like_dom"/>
</dbReference>
<dbReference type="FunFam" id="3.40.20.10:FF:000002">
    <property type="entry name" value="Gelsolin"/>
    <property type="match status" value="1"/>
</dbReference>
<evidence type="ECO:0000256" key="1">
    <source>
        <dbReference type="ARBA" id="ARBA00004245"/>
    </source>
</evidence>
<dbReference type="GO" id="GO:0051693">
    <property type="term" value="P:actin filament capping"/>
    <property type="evidence" value="ECO:0007669"/>
    <property type="project" value="UniProtKB-KW"/>
</dbReference>
<comment type="similarity">
    <text evidence="2">Belongs to the villin/gelsolin family.</text>
</comment>
<dbReference type="CDD" id="cd11293">
    <property type="entry name" value="gelsolin_S4_like"/>
    <property type="match status" value="1"/>
</dbReference>